<evidence type="ECO:0000313" key="1">
    <source>
        <dbReference type="EMBL" id="OUR96474.1"/>
    </source>
</evidence>
<dbReference type="EMBL" id="MAAO01000006">
    <property type="protein sequence ID" value="OUR96474.1"/>
    <property type="molecule type" value="Genomic_DNA"/>
</dbReference>
<reference evidence="2" key="1">
    <citation type="journal article" date="2017" name="Proc. Natl. Acad. Sci. U.S.A.">
        <title>Simulation of Deepwater Horizon oil plume reveals substrate specialization within a complex community of hydrocarbon-degraders.</title>
        <authorList>
            <person name="Hu P."/>
            <person name="Dubinsky E.A."/>
            <person name="Probst A.J."/>
            <person name="Wang J."/>
            <person name="Sieber C.M.K."/>
            <person name="Tom L.M."/>
            <person name="Gardinali P."/>
            <person name="Banfield J.F."/>
            <person name="Atlas R.M."/>
            <person name="Andersen G.L."/>
        </authorList>
    </citation>
    <scope>NUCLEOTIDE SEQUENCE [LARGE SCALE GENOMIC DNA]</scope>
</reference>
<sequence>MDSGRFLFNFEETDKDELFKIFREKVENFFKWYSNFHNQDPIAYVELFTNDTSCEDGCHIPIDYHVSVIDLLIDKKKLLLLLKEQAEKYRMTIEIKPEED</sequence>
<organism evidence="1 2">
    <name type="scientific">Halobacteriovorax marinus</name>
    <dbReference type="NCBI Taxonomy" id="97084"/>
    <lineage>
        <taxon>Bacteria</taxon>
        <taxon>Pseudomonadati</taxon>
        <taxon>Bdellovibrionota</taxon>
        <taxon>Bacteriovoracia</taxon>
        <taxon>Bacteriovoracales</taxon>
        <taxon>Halobacteriovoraceae</taxon>
        <taxon>Halobacteriovorax</taxon>
    </lineage>
</organism>
<dbReference type="Proteomes" id="UP000196531">
    <property type="component" value="Unassembled WGS sequence"/>
</dbReference>
<gene>
    <name evidence="1" type="ORF">A9Q84_08990</name>
</gene>
<evidence type="ECO:0000313" key="2">
    <source>
        <dbReference type="Proteomes" id="UP000196531"/>
    </source>
</evidence>
<comment type="caution">
    <text evidence="1">The sequence shown here is derived from an EMBL/GenBank/DDBJ whole genome shotgun (WGS) entry which is preliminary data.</text>
</comment>
<dbReference type="AlphaFoldDB" id="A0A1Y5F6Q3"/>
<accession>A0A1Y5F6Q3</accession>
<proteinExistence type="predicted"/>
<protein>
    <submittedName>
        <fullName evidence="1">Uncharacterized protein</fullName>
    </submittedName>
</protein>
<name>A0A1Y5F6Q3_9BACT</name>